<evidence type="ECO:0000313" key="1">
    <source>
        <dbReference type="EMBL" id="SHI35908.1"/>
    </source>
</evidence>
<sequence length="120" mass="13920">MHFRVRDKAIQLIRTSYDAEKKRGSAKVVGSVSRRSMTLPEDIASKLTEEEKKEFQTFQTSQSELAVLEAKLAAHSFPATVRKIMTYIEETQDEEERELLRSYIDSALFDLRKYSKRTKA</sequence>
<keyword evidence="2" id="KW-1185">Reference proteome</keyword>
<evidence type="ECO:0000313" key="2">
    <source>
        <dbReference type="Proteomes" id="UP000184387"/>
    </source>
</evidence>
<name>A0A1M6AHU9_9PROT</name>
<protein>
    <submittedName>
        <fullName evidence="1">Uncharacterized protein</fullName>
    </submittedName>
</protein>
<dbReference type="RefSeq" id="WP_073130208.1">
    <property type="nucleotide sequence ID" value="NZ_FQZF01000002.1"/>
</dbReference>
<proteinExistence type="predicted"/>
<gene>
    <name evidence="1" type="ORF">SAMN02745194_00128</name>
</gene>
<dbReference type="OrthoDB" id="6168226at2"/>
<organism evidence="1 2">
    <name type="scientific">Muricoccus roseus</name>
    <dbReference type="NCBI Taxonomy" id="198092"/>
    <lineage>
        <taxon>Bacteria</taxon>
        <taxon>Pseudomonadati</taxon>
        <taxon>Pseudomonadota</taxon>
        <taxon>Alphaproteobacteria</taxon>
        <taxon>Acetobacterales</taxon>
        <taxon>Roseomonadaceae</taxon>
        <taxon>Muricoccus</taxon>
    </lineage>
</organism>
<accession>A0A1M6AHU9</accession>
<dbReference type="Proteomes" id="UP000184387">
    <property type="component" value="Unassembled WGS sequence"/>
</dbReference>
<dbReference type="EMBL" id="FQZF01000002">
    <property type="protein sequence ID" value="SHI35908.1"/>
    <property type="molecule type" value="Genomic_DNA"/>
</dbReference>
<reference evidence="1 2" key="1">
    <citation type="submission" date="2016-11" db="EMBL/GenBank/DDBJ databases">
        <authorList>
            <person name="Jaros S."/>
            <person name="Januszkiewicz K."/>
            <person name="Wedrychowicz H."/>
        </authorList>
    </citation>
    <scope>NUCLEOTIDE SEQUENCE [LARGE SCALE GENOMIC DNA]</scope>
    <source>
        <strain evidence="1 2">DSM 14916</strain>
    </source>
</reference>
<dbReference type="STRING" id="198092.SAMN02745194_00128"/>
<dbReference type="AlphaFoldDB" id="A0A1M6AHU9"/>